<dbReference type="InterPro" id="IPR041380">
    <property type="entry name" value="Acetyltransf_17"/>
</dbReference>
<gene>
    <name evidence="2" type="primary">eis</name>
    <name evidence="2" type="ORF">ACFQ5K_09020</name>
</gene>
<proteinExistence type="predicted"/>
<dbReference type="InterPro" id="IPR025559">
    <property type="entry name" value="Eis_dom"/>
</dbReference>
<dbReference type="EC" id="2.3.1.-" evidence="2"/>
<dbReference type="RefSeq" id="WP_125756631.1">
    <property type="nucleotide sequence ID" value="NZ_JBHTOK010000070.1"/>
</dbReference>
<dbReference type="InterPro" id="IPR051554">
    <property type="entry name" value="Acetyltransferase_Eis"/>
</dbReference>
<keyword evidence="2" id="KW-0808">Transferase</keyword>
<keyword evidence="2" id="KW-0012">Acyltransferase</keyword>
<dbReference type="PANTHER" id="PTHR37817:SF1">
    <property type="entry name" value="N-ACETYLTRANSFERASE EIS"/>
    <property type="match status" value="1"/>
</dbReference>
<dbReference type="PANTHER" id="PTHR37817">
    <property type="entry name" value="N-ACETYLTRANSFERASE EIS"/>
    <property type="match status" value="1"/>
</dbReference>
<evidence type="ECO:0000259" key="1">
    <source>
        <dbReference type="PROSITE" id="PS51186"/>
    </source>
</evidence>
<dbReference type="Pfam" id="PF13527">
    <property type="entry name" value="Acetyltransf_9"/>
    <property type="match status" value="1"/>
</dbReference>
<dbReference type="InterPro" id="IPR016181">
    <property type="entry name" value="Acyl_CoA_acyltransferase"/>
</dbReference>
<sequence>MIRHFTQNDISASEDLRRYVFHSAYTPEKRTDYHCLLDMGDGIGAFDDGNLVGQLINLPLQISFYGDQIKATGVNHVGVYPEARGRGIASSLIRESLLSGKKSGSVLSILQPFSPAFYRKFGYDIFTKRIRYHLTSEKFPHFDTNNQILIHRFAPSNKDKMDRSQIRALYLEVALQTHGMHVRDEKWWRRQETQHPDLNYAVAVHSGDYVGYVSYSLDGTRMEIIDFIYESNEVRRQLWNFLSAHAANVFEIGYTSTAAHQMSYDFSDPRIEQSVWLDTMVRIIDIKALLEMWVDKNGCVQELRFRVIDDVAPWNSGVYTMSKSGVQLTQAGSGEQVTAQELAAIFLGPLSSSSLALYLGASDRPIINALIKMASKKLLADFISEF</sequence>
<dbReference type="InterPro" id="IPR036527">
    <property type="entry name" value="SCP2_sterol-bd_dom_sf"/>
</dbReference>
<accession>A0ABW4CYG1</accession>
<dbReference type="InterPro" id="IPR000182">
    <property type="entry name" value="GNAT_dom"/>
</dbReference>
<organism evidence="2 3">
    <name type="scientific">Lacticaseibacillus hegangensis</name>
    <dbReference type="NCBI Taxonomy" id="2486010"/>
    <lineage>
        <taxon>Bacteria</taxon>
        <taxon>Bacillati</taxon>
        <taxon>Bacillota</taxon>
        <taxon>Bacilli</taxon>
        <taxon>Lactobacillales</taxon>
        <taxon>Lactobacillaceae</taxon>
        <taxon>Lacticaseibacillus</taxon>
    </lineage>
</organism>
<dbReference type="SUPFAM" id="SSF55729">
    <property type="entry name" value="Acyl-CoA N-acyltransferases (Nat)"/>
    <property type="match status" value="1"/>
</dbReference>
<dbReference type="GO" id="GO:0016746">
    <property type="term" value="F:acyltransferase activity"/>
    <property type="evidence" value="ECO:0007669"/>
    <property type="project" value="UniProtKB-KW"/>
</dbReference>
<dbReference type="CDD" id="cd04301">
    <property type="entry name" value="NAT_SF"/>
    <property type="match status" value="1"/>
</dbReference>
<evidence type="ECO:0000313" key="3">
    <source>
        <dbReference type="Proteomes" id="UP001597212"/>
    </source>
</evidence>
<keyword evidence="3" id="KW-1185">Reference proteome</keyword>
<dbReference type="PROSITE" id="PS51186">
    <property type="entry name" value="GNAT"/>
    <property type="match status" value="1"/>
</dbReference>
<dbReference type="Proteomes" id="UP001597212">
    <property type="component" value="Unassembled WGS sequence"/>
</dbReference>
<dbReference type="Gene3D" id="3.30.1050.10">
    <property type="entry name" value="SCP2 sterol-binding domain"/>
    <property type="match status" value="1"/>
</dbReference>
<dbReference type="Pfam" id="PF13530">
    <property type="entry name" value="SCP2_2"/>
    <property type="match status" value="1"/>
</dbReference>
<protein>
    <submittedName>
        <fullName evidence="2">Enhanced intracellular survival protein Eis</fullName>
        <ecNumber evidence="2">2.3.1.-</ecNumber>
    </submittedName>
</protein>
<reference evidence="3" key="1">
    <citation type="journal article" date="2019" name="Int. J. Syst. Evol. Microbiol.">
        <title>The Global Catalogue of Microorganisms (GCM) 10K type strain sequencing project: providing services to taxonomists for standard genome sequencing and annotation.</title>
        <authorList>
            <consortium name="The Broad Institute Genomics Platform"/>
            <consortium name="The Broad Institute Genome Sequencing Center for Infectious Disease"/>
            <person name="Wu L."/>
            <person name="Ma J."/>
        </authorList>
    </citation>
    <scope>NUCLEOTIDE SEQUENCE [LARGE SCALE GENOMIC DNA]</scope>
    <source>
        <strain evidence="3">CCM 8912</strain>
    </source>
</reference>
<dbReference type="SUPFAM" id="SSF55718">
    <property type="entry name" value="SCP-like"/>
    <property type="match status" value="1"/>
</dbReference>
<dbReference type="Pfam" id="PF17668">
    <property type="entry name" value="Acetyltransf_17"/>
    <property type="match status" value="1"/>
</dbReference>
<name>A0ABW4CYG1_9LACO</name>
<evidence type="ECO:0000313" key="2">
    <source>
        <dbReference type="EMBL" id="MFD1441511.1"/>
    </source>
</evidence>
<dbReference type="Gene3D" id="3.40.630.30">
    <property type="match status" value="2"/>
</dbReference>
<feature type="domain" description="N-acetyltransferase" evidence="1">
    <location>
        <begin position="1"/>
        <end position="146"/>
    </location>
</feature>
<dbReference type="EMBL" id="JBHTOK010000070">
    <property type="protein sequence ID" value="MFD1441511.1"/>
    <property type="molecule type" value="Genomic_DNA"/>
</dbReference>
<comment type="caution">
    <text evidence="2">The sequence shown here is derived from an EMBL/GenBank/DDBJ whole genome shotgun (WGS) entry which is preliminary data.</text>
</comment>